<keyword evidence="5" id="KW-1185">Reference proteome</keyword>
<dbReference type="Gene3D" id="3.60.40.10">
    <property type="entry name" value="PPM-type phosphatase domain"/>
    <property type="match status" value="1"/>
</dbReference>
<proteinExistence type="predicted"/>
<dbReference type="Proteomes" id="UP000015354">
    <property type="component" value="Unassembled WGS sequence"/>
</dbReference>
<feature type="compositionally biased region" description="Low complexity" evidence="1">
    <location>
        <begin position="319"/>
        <end position="330"/>
    </location>
</feature>
<dbReference type="PROSITE" id="PS51746">
    <property type="entry name" value="PPM_2"/>
    <property type="match status" value="1"/>
</dbReference>
<feature type="region of interest" description="Disordered" evidence="1">
    <location>
        <begin position="311"/>
        <end position="348"/>
    </location>
</feature>
<reference evidence="4" key="2">
    <citation type="submission" date="2013-03" db="EMBL/GenBank/DDBJ databases">
        <authorList>
            <person name="Motta M.C.M."/>
            <person name="Martins A.C.A."/>
            <person name="Preta C.M.C.C."/>
            <person name="Silva R."/>
            <person name="de Souza S.S."/>
            <person name="Klein C.C."/>
            <person name="de Almeida L.G.P."/>
            <person name="Cunha O.L."/>
            <person name="Colabardini A.C."/>
            <person name="Lima B.A."/>
            <person name="Machado C.R."/>
            <person name="Soares C.M.A."/>
            <person name="de Menezes C.B.A."/>
            <person name="Bartolomeu D.C."/>
            <person name="Grisard E.C."/>
            <person name="Fantinatti-Garboggini F."/>
            <person name="Rodrigues-Luiz G.F."/>
            <person name="Wagner G."/>
            <person name="Goldman G.H."/>
            <person name="Fietto J.L.R."/>
            <person name="Ciapina L.P."/>
            <person name="Brocchi M."/>
            <person name="Elias M.C."/>
            <person name="Goldman M.H.S."/>
            <person name="Sagot M.-F."/>
            <person name="Pereira M."/>
            <person name="Stoco P.H."/>
            <person name="Teixeira S.M.R."/>
            <person name="de Mendonca-Neto R.P."/>
            <person name="Maciel T.E.F."/>
            <person name="Mendes T.A.O."/>
            <person name="Urmenyi T.P."/>
            <person name="Teixeira M.M.G."/>
            <person name="de Camargo E.F.P."/>
            <person name="de Sousa W."/>
            <person name="Schenkman S."/>
            <person name="de Vasconcelos A.T.R."/>
        </authorList>
    </citation>
    <scope>NUCLEOTIDE SEQUENCE</scope>
</reference>
<evidence type="ECO:0000313" key="3">
    <source>
        <dbReference type="EMBL" id="EPY22971.1"/>
    </source>
</evidence>
<dbReference type="Pfam" id="PF00481">
    <property type="entry name" value="PP2C"/>
    <property type="match status" value="1"/>
</dbReference>
<sequence>MSLMKSLASIKGNTQTLLMTPVKDKYSILIEDDKLRVGASSMQGWRSTMEDAHAVFLSLPNLPNHMTEEEGAIAAVFDGHCGSKFAQSCAAHIREWITTTPAFCSGKYEKALKDGFVAGDLSLHKAMPTELSGCTGNCILLVQHHLYCANTGDSRSVLCRGGVAIALSEDHKPTKDDEMERIIKAGGFVQMGRVNGILSLSRAFGDYAFKDMNLKPEQMAITVMPQVLHVELVPMDEFVIIACDGIWDMMTNEAAVEFVRNELADHGDVSLACERMMNACLATTPNSFGTDNMTVIIIQFKSSFLVKMESKRAPRQPHAHTTPAPATAPATAPPPTAPTTAASSDAAP</sequence>
<evidence type="ECO:0000313" key="5">
    <source>
        <dbReference type="Proteomes" id="UP000015354"/>
    </source>
</evidence>
<reference evidence="4 5" key="1">
    <citation type="journal article" date="2013" name="PLoS ONE">
        <title>Predicting the Proteins of Angomonas deanei, Strigomonas culicis and Their Respective Endosymbionts Reveals New Aspects of the Trypanosomatidae Family.</title>
        <authorList>
            <person name="Motta M.C."/>
            <person name="Martins A.C."/>
            <person name="de Souza S.S."/>
            <person name="Catta-Preta C.M."/>
            <person name="Silva R."/>
            <person name="Klein C.C."/>
            <person name="de Almeida L.G."/>
            <person name="de Lima Cunha O."/>
            <person name="Ciapina L.P."/>
            <person name="Brocchi M."/>
            <person name="Colabardini A.C."/>
            <person name="de Araujo Lima B."/>
            <person name="Machado C.R."/>
            <person name="de Almeida Soares C.M."/>
            <person name="Probst C.M."/>
            <person name="de Menezes C.B."/>
            <person name="Thompson C.E."/>
            <person name="Bartholomeu D.C."/>
            <person name="Gradia D.F."/>
            <person name="Pavoni D.P."/>
            <person name="Grisard E.C."/>
            <person name="Fantinatti-Garboggini F."/>
            <person name="Marchini F.K."/>
            <person name="Rodrigues-Luiz G.F."/>
            <person name="Wagner G."/>
            <person name="Goldman G.H."/>
            <person name="Fietto J.L."/>
            <person name="Elias M.C."/>
            <person name="Goldman M.H."/>
            <person name="Sagot M.F."/>
            <person name="Pereira M."/>
            <person name="Stoco P.H."/>
            <person name="de Mendonca-Neto R.P."/>
            <person name="Teixeira S.M."/>
            <person name="Maciel T.E."/>
            <person name="de Oliveira Mendes T.A."/>
            <person name="Urmenyi T.P."/>
            <person name="de Souza W."/>
            <person name="Schenkman S."/>
            <person name="de Vasconcelos A.T."/>
        </authorList>
    </citation>
    <scope>NUCLEOTIDE SEQUENCE [LARGE SCALE GENOMIC DNA]</scope>
</reference>
<evidence type="ECO:0000259" key="2">
    <source>
        <dbReference type="PROSITE" id="PS51746"/>
    </source>
</evidence>
<dbReference type="SUPFAM" id="SSF81606">
    <property type="entry name" value="PP2C-like"/>
    <property type="match status" value="1"/>
</dbReference>
<dbReference type="OrthoDB" id="10264738at2759"/>
<dbReference type="AlphaFoldDB" id="S9V4A2"/>
<feature type="domain" description="PPM-type phosphatase" evidence="2">
    <location>
        <begin position="36"/>
        <end position="300"/>
    </location>
</feature>
<dbReference type="InterPro" id="IPR015655">
    <property type="entry name" value="PP2C"/>
</dbReference>
<dbReference type="GO" id="GO:0004722">
    <property type="term" value="F:protein serine/threonine phosphatase activity"/>
    <property type="evidence" value="ECO:0007669"/>
    <property type="project" value="InterPro"/>
</dbReference>
<evidence type="ECO:0000256" key="1">
    <source>
        <dbReference type="SAM" id="MobiDB-lite"/>
    </source>
</evidence>
<gene>
    <name evidence="4" type="ORF">STCU_00956</name>
    <name evidence="3" type="ORF">STCU_07988</name>
</gene>
<comment type="caution">
    <text evidence="4">The sequence shown here is derived from an EMBL/GenBank/DDBJ whole genome shotgun (WGS) entry which is preliminary data.</text>
</comment>
<name>S9V4A2_9TRYP</name>
<accession>S9V4A2</accession>
<feature type="compositionally biased region" description="Low complexity" evidence="1">
    <location>
        <begin position="338"/>
        <end position="348"/>
    </location>
</feature>
<dbReference type="SMART" id="SM00332">
    <property type="entry name" value="PP2Cc"/>
    <property type="match status" value="1"/>
</dbReference>
<protein>
    <submittedName>
        <fullName evidence="4">Protein phosphatase</fullName>
    </submittedName>
</protein>
<evidence type="ECO:0000313" key="4">
    <source>
        <dbReference type="EMBL" id="EPY35718.1"/>
    </source>
</evidence>
<dbReference type="InterPro" id="IPR036457">
    <property type="entry name" value="PPM-type-like_dom_sf"/>
</dbReference>
<dbReference type="PANTHER" id="PTHR13832">
    <property type="entry name" value="PROTEIN PHOSPHATASE 2C"/>
    <property type="match status" value="1"/>
</dbReference>
<dbReference type="EMBL" id="ATMH01007988">
    <property type="protein sequence ID" value="EPY22971.1"/>
    <property type="molecule type" value="Genomic_DNA"/>
</dbReference>
<dbReference type="EMBL" id="ATMH01000956">
    <property type="protein sequence ID" value="EPY35718.1"/>
    <property type="molecule type" value="Genomic_DNA"/>
</dbReference>
<dbReference type="PANTHER" id="PTHR13832:SF843">
    <property type="entry name" value="PHOSPHATASE 2C, PUTATIVE-RELATED"/>
    <property type="match status" value="1"/>
</dbReference>
<dbReference type="CDD" id="cd00143">
    <property type="entry name" value="PP2Cc"/>
    <property type="match status" value="1"/>
</dbReference>
<dbReference type="InterPro" id="IPR001932">
    <property type="entry name" value="PPM-type_phosphatase-like_dom"/>
</dbReference>
<organism evidence="4 5">
    <name type="scientific">Strigomonas culicis</name>
    <dbReference type="NCBI Taxonomy" id="28005"/>
    <lineage>
        <taxon>Eukaryota</taxon>
        <taxon>Discoba</taxon>
        <taxon>Euglenozoa</taxon>
        <taxon>Kinetoplastea</taxon>
        <taxon>Metakinetoplastina</taxon>
        <taxon>Trypanosomatida</taxon>
        <taxon>Trypanosomatidae</taxon>
        <taxon>Strigomonadinae</taxon>
        <taxon>Strigomonas</taxon>
    </lineage>
</organism>